<evidence type="ECO:0000313" key="3">
    <source>
        <dbReference type="EMBL" id="SMH45840.1"/>
    </source>
</evidence>
<sequence>MSGWVYIMASKRNGTIYVGVTSDLQGRAHEHRTPAQPGFTSRYGCDRLVWYERHDNIIEAIAREKELKKWRRSWKLYLIEGFNAEWDDLFETCYERDNPSEAIRARAN</sequence>
<comment type="similarity">
    <text evidence="1">Belongs to the UPF0213 family.</text>
</comment>
<dbReference type="AlphaFoldDB" id="A0A1X7P6C9"/>
<dbReference type="Pfam" id="PF01541">
    <property type="entry name" value="GIY-YIG"/>
    <property type="match status" value="1"/>
</dbReference>
<name>A0A1X7P6C9_9HYPH</name>
<dbReference type="PANTHER" id="PTHR34477">
    <property type="entry name" value="UPF0213 PROTEIN YHBQ"/>
    <property type="match status" value="1"/>
</dbReference>
<keyword evidence="3" id="KW-0540">Nuclease</keyword>
<evidence type="ECO:0000259" key="2">
    <source>
        <dbReference type="PROSITE" id="PS50164"/>
    </source>
</evidence>
<dbReference type="SUPFAM" id="SSF82771">
    <property type="entry name" value="GIY-YIG endonuclease"/>
    <property type="match status" value="1"/>
</dbReference>
<protein>
    <submittedName>
        <fullName evidence="3">Putative endonuclease</fullName>
    </submittedName>
</protein>
<organism evidence="3 4">
    <name type="scientific">Mesorhizobium australicum</name>
    <dbReference type="NCBI Taxonomy" id="536018"/>
    <lineage>
        <taxon>Bacteria</taxon>
        <taxon>Pseudomonadati</taxon>
        <taxon>Pseudomonadota</taxon>
        <taxon>Alphaproteobacteria</taxon>
        <taxon>Hyphomicrobiales</taxon>
        <taxon>Phyllobacteriaceae</taxon>
        <taxon>Mesorhizobium</taxon>
    </lineage>
</organism>
<dbReference type="EMBL" id="FXBL01000004">
    <property type="protein sequence ID" value="SMH45840.1"/>
    <property type="molecule type" value="Genomic_DNA"/>
</dbReference>
<dbReference type="RefSeq" id="WP_085465137.1">
    <property type="nucleotide sequence ID" value="NZ_FXBL01000004.1"/>
</dbReference>
<dbReference type="OrthoDB" id="287318at2"/>
<reference evidence="3 4" key="1">
    <citation type="submission" date="2017-04" db="EMBL/GenBank/DDBJ databases">
        <authorList>
            <person name="Afonso C.L."/>
            <person name="Miller P.J."/>
            <person name="Scott M.A."/>
            <person name="Spackman E."/>
            <person name="Goraichik I."/>
            <person name="Dimitrov K.M."/>
            <person name="Suarez D.L."/>
            <person name="Swayne D.E."/>
        </authorList>
    </citation>
    <scope>NUCLEOTIDE SEQUENCE [LARGE SCALE GENOMIC DNA]</scope>
    <source>
        <strain evidence="3 4">B5P</strain>
    </source>
</reference>
<dbReference type="Gene3D" id="3.40.1440.10">
    <property type="entry name" value="GIY-YIG endonuclease"/>
    <property type="match status" value="1"/>
</dbReference>
<dbReference type="InterPro" id="IPR050190">
    <property type="entry name" value="UPF0213_domain"/>
</dbReference>
<keyword evidence="4" id="KW-1185">Reference proteome</keyword>
<accession>A0A1X7P6C9</accession>
<evidence type="ECO:0000313" key="4">
    <source>
        <dbReference type="Proteomes" id="UP000193083"/>
    </source>
</evidence>
<dbReference type="InterPro" id="IPR000305">
    <property type="entry name" value="GIY-YIG_endonuc"/>
</dbReference>
<dbReference type="GO" id="GO:0004519">
    <property type="term" value="F:endonuclease activity"/>
    <property type="evidence" value="ECO:0007669"/>
    <property type="project" value="UniProtKB-KW"/>
</dbReference>
<proteinExistence type="inferred from homology"/>
<dbReference type="SMART" id="SM00465">
    <property type="entry name" value="GIYc"/>
    <property type="match status" value="1"/>
</dbReference>
<feature type="domain" description="GIY-YIG" evidence="2">
    <location>
        <begin position="1"/>
        <end position="77"/>
    </location>
</feature>
<gene>
    <name evidence="3" type="ORF">SAMN02982922_3293</name>
</gene>
<dbReference type="PROSITE" id="PS50164">
    <property type="entry name" value="GIY_YIG"/>
    <property type="match status" value="1"/>
</dbReference>
<dbReference type="PANTHER" id="PTHR34477:SF5">
    <property type="entry name" value="BSL5627 PROTEIN"/>
    <property type="match status" value="1"/>
</dbReference>
<dbReference type="InterPro" id="IPR035901">
    <property type="entry name" value="GIY-YIG_endonuc_sf"/>
</dbReference>
<keyword evidence="3" id="KW-0255">Endonuclease</keyword>
<dbReference type="CDD" id="cd10448">
    <property type="entry name" value="GIY-YIG_unchar_3"/>
    <property type="match status" value="1"/>
</dbReference>
<dbReference type="Proteomes" id="UP000193083">
    <property type="component" value="Unassembled WGS sequence"/>
</dbReference>
<evidence type="ECO:0000256" key="1">
    <source>
        <dbReference type="ARBA" id="ARBA00007435"/>
    </source>
</evidence>
<keyword evidence="3" id="KW-0378">Hydrolase</keyword>